<evidence type="ECO:0000313" key="1">
    <source>
        <dbReference type="EMBL" id="ADI18136.1"/>
    </source>
</evidence>
<accession>E0XUP5</accession>
<reference evidence="1" key="1">
    <citation type="journal article" date="2011" name="Environ. Microbiol.">
        <title>Time-series analyses of Monterey Bay coastal microbial picoplankton using a 'genome proxy' microarray.</title>
        <authorList>
            <person name="Rich V.I."/>
            <person name="Pham V.D."/>
            <person name="Eppley J."/>
            <person name="Shi Y."/>
            <person name="DeLong E.F."/>
        </authorList>
    </citation>
    <scope>NUCLEOTIDE SEQUENCE</scope>
</reference>
<organism evidence="1">
    <name type="scientific">uncultured Verrucomicrobiales bacterium HF0200_39L05</name>
    <dbReference type="NCBI Taxonomy" id="710997"/>
    <lineage>
        <taxon>Bacteria</taxon>
        <taxon>Pseudomonadati</taxon>
        <taxon>Verrucomicrobiota</taxon>
        <taxon>Verrucomicrobiia</taxon>
        <taxon>Verrucomicrobiales</taxon>
        <taxon>environmental samples</taxon>
    </lineage>
</organism>
<protein>
    <submittedName>
        <fullName evidence="1">Uncharacterized protein</fullName>
    </submittedName>
</protein>
<sequence length="95" mass="10663">MFLVNSRQSQFTVAHRSGHPFSRSYGANLPSSLERFLSRSLVYSTHLPVSVYGTGRYGFLGTNSNGAFRPKPRLTYHSVCHPSSCVPYCTLVQEY</sequence>
<dbReference type="EMBL" id="GU474882">
    <property type="protein sequence ID" value="ADI18136.1"/>
    <property type="molecule type" value="Genomic_DNA"/>
</dbReference>
<name>E0XUP5_9BACT</name>
<dbReference type="AlphaFoldDB" id="E0XUP5"/>
<proteinExistence type="predicted"/>